<dbReference type="GO" id="GO:0042113">
    <property type="term" value="P:B cell activation"/>
    <property type="evidence" value="ECO:0007669"/>
    <property type="project" value="UniProtKB-KW"/>
</dbReference>
<dbReference type="Proteomes" id="UP000700334">
    <property type="component" value="Unassembled WGS sequence"/>
</dbReference>
<evidence type="ECO:0000256" key="7">
    <source>
        <dbReference type="ARBA" id="ARBA00022936"/>
    </source>
</evidence>
<keyword evidence="13" id="KW-0393">Immunoglobulin domain</keyword>
<evidence type="ECO:0000256" key="8">
    <source>
        <dbReference type="ARBA" id="ARBA00022989"/>
    </source>
</evidence>
<dbReference type="GO" id="GO:0042104">
    <property type="term" value="P:positive regulation of activated T cell proliferation"/>
    <property type="evidence" value="ECO:0007669"/>
    <property type="project" value="UniProtKB-ARBA"/>
</dbReference>
<feature type="domain" description="Ig-like" evidence="19">
    <location>
        <begin position="1"/>
        <end position="118"/>
    </location>
</feature>
<keyword evidence="3" id="KW-1003">Cell membrane</keyword>
<feature type="non-terminal residue" evidence="20">
    <location>
        <position position="661"/>
    </location>
</feature>
<gene>
    <name evidence="20" type="ORF">J0S82_000008</name>
</gene>
<keyword evidence="4" id="KW-0812">Transmembrane</keyword>
<dbReference type="FunFam" id="2.60.40.10:FF:000996">
    <property type="entry name" value="ICOS ligand isoform X2"/>
    <property type="match status" value="1"/>
</dbReference>
<dbReference type="InterPro" id="IPR053896">
    <property type="entry name" value="BTN3A2-like_Ig-C"/>
</dbReference>
<keyword evidence="9" id="KW-1064">Adaptive immunity</keyword>
<evidence type="ECO:0000259" key="19">
    <source>
        <dbReference type="PROSITE" id="PS50835"/>
    </source>
</evidence>
<dbReference type="GO" id="GO:0002250">
    <property type="term" value="P:adaptive immune response"/>
    <property type="evidence" value="ECO:0007669"/>
    <property type="project" value="UniProtKB-KW"/>
</dbReference>
<evidence type="ECO:0000256" key="1">
    <source>
        <dbReference type="ARBA" id="ARBA00004251"/>
    </source>
</evidence>
<dbReference type="Gene3D" id="2.60.40.10">
    <property type="entry name" value="Immunoglobulins"/>
    <property type="match status" value="2"/>
</dbReference>
<comment type="subcellular location">
    <subcellularLocation>
        <location evidence="1">Cell membrane</location>
        <topology evidence="1">Single-pass type I membrane protein</topology>
    </subcellularLocation>
</comment>
<evidence type="ECO:0000313" key="20">
    <source>
        <dbReference type="EMBL" id="KAG8513719.1"/>
    </source>
</evidence>
<evidence type="ECO:0000256" key="12">
    <source>
        <dbReference type="ARBA" id="ARBA00023180"/>
    </source>
</evidence>
<keyword evidence="21" id="KW-1185">Reference proteome</keyword>
<dbReference type="GO" id="GO:0001817">
    <property type="term" value="P:regulation of cytokine production"/>
    <property type="evidence" value="ECO:0007669"/>
    <property type="project" value="TreeGrafter"/>
</dbReference>
<dbReference type="GO" id="GO:0005102">
    <property type="term" value="F:signaling receptor binding"/>
    <property type="evidence" value="ECO:0007669"/>
    <property type="project" value="TreeGrafter"/>
</dbReference>
<dbReference type="Pfam" id="PF22705">
    <property type="entry name" value="C2-set_3"/>
    <property type="match status" value="1"/>
</dbReference>
<keyword evidence="6" id="KW-0391">Immunity</keyword>
<evidence type="ECO:0000256" key="9">
    <source>
        <dbReference type="ARBA" id="ARBA00023130"/>
    </source>
</evidence>
<evidence type="ECO:0000256" key="16">
    <source>
        <dbReference type="ARBA" id="ARBA00081259"/>
    </source>
</evidence>
<protein>
    <recommendedName>
        <fullName evidence="14">ICOS ligand</fullName>
    </recommendedName>
    <alternativeName>
        <fullName evidence="16">B7 homolog 2</fullName>
    </alternativeName>
    <alternativeName>
        <fullName evidence="15">B7-like protein Gl50</fullName>
    </alternativeName>
    <alternativeName>
        <fullName evidence="17">B7-related protein 1</fullName>
    </alternativeName>
</protein>
<evidence type="ECO:0000256" key="2">
    <source>
        <dbReference type="ARBA" id="ARBA00007591"/>
    </source>
</evidence>
<keyword evidence="8" id="KW-1133">Transmembrane helix</keyword>
<evidence type="ECO:0000256" key="17">
    <source>
        <dbReference type="ARBA" id="ARBA00082272"/>
    </source>
</evidence>
<reference evidence="20" key="1">
    <citation type="journal article" date="2021" name="Evol. Appl.">
        <title>The genome of the Pyrenean desman and the effects of bottlenecks and inbreeding on the genomic landscape of an endangered species.</title>
        <authorList>
            <person name="Escoda L."/>
            <person name="Castresana J."/>
        </authorList>
    </citation>
    <scope>NUCLEOTIDE SEQUENCE</scope>
    <source>
        <strain evidence="20">IBE-C5619</strain>
    </source>
</reference>
<keyword evidence="11" id="KW-1015">Disulfide bond</keyword>
<dbReference type="PANTHER" id="PTHR24100:SF151">
    <property type="entry name" value="ICOS LIGAND"/>
    <property type="match status" value="1"/>
</dbReference>
<feature type="region of interest" description="Disordered" evidence="18">
    <location>
        <begin position="458"/>
        <end position="532"/>
    </location>
</feature>
<feature type="region of interest" description="Disordered" evidence="18">
    <location>
        <begin position="403"/>
        <end position="423"/>
    </location>
</feature>
<evidence type="ECO:0000256" key="10">
    <source>
        <dbReference type="ARBA" id="ARBA00023136"/>
    </source>
</evidence>
<dbReference type="InterPro" id="IPR013783">
    <property type="entry name" value="Ig-like_fold"/>
</dbReference>
<organism evidence="20 21">
    <name type="scientific">Galemys pyrenaicus</name>
    <name type="common">Iberian desman</name>
    <name type="synonym">Pyrenean desman</name>
    <dbReference type="NCBI Taxonomy" id="202257"/>
    <lineage>
        <taxon>Eukaryota</taxon>
        <taxon>Metazoa</taxon>
        <taxon>Chordata</taxon>
        <taxon>Craniata</taxon>
        <taxon>Vertebrata</taxon>
        <taxon>Euteleostomi</taxon>
        <taxon>Mammalia</taxon>
        <taxon>Eutheria</taxon>
        <taxon>Laurasiatheria</taxon>
        <taxon>Eulipotyphla</taxon>
        <taxon>Talpidae</taxon>
        <taxon>Galemys</taxon>
    </lineage>
</organism>
<feature type="region of interest" description="Disordered" evidence="18">
    <location>
        <begin position="225"/>
        <end position="255"/>
    </location>
</feature>
<sequence length="661" mass="68585">STDAQRQELRALVGSDVELGCSHRQAGDFDLRDLYVYWQAGGPNGTLSVACHLGDSSQCQEAQYPDPEYRHRARLEPERMRRGDFSLILRRVGPQDEQAFRCVVLRNSLGMDRVVDTTVSLHVAANFSMPVVHASRGPAPGELTFTCVSTDGYPRPKVHWINRTDGSALDQALHNSSVTRNVRGLYDVVSVLRLSRTGRVDVGCCVENDRLCQNLTVGGWAGGPGQRAAAGRAGGRGAAVPAQPRPDPPPGLLGEALPEARLCRPGTRPRCRCTPRPGGCGCCPALRSGTRDSGCALIPSPRREGASPRRAVGSSGARRLARPVILPPRQPSPCPDPRPAGSPGLVPLGRFGRAQGLRDAQRPGVGRPRLWAAGGACRGPGRAAVRCSTGACWPLAAGSCRQGTRRPGVGTGGPGAESREGLGGVGVDALTWTWSGPTPRESPAPLLDGWSAAGFKGAGAPTAVTSGALRRRGPRGSRGRGEGTRPVLGGRGVWADGPAPSVTAPLSADVPTPEGSRHTEGPPPEHSSGSSASSALAVAVPLAVALAAGVAVGCTCRSRLLRGRYAGTARRSAVGGPRRQSRLRPPLGAAATRCGPGQAARAVWGLTLLCAARPRPRRVGRWLGSSLWGREARRLGLLSGAGGAGLGQRSSGCPVGAPRPG</sequence>
<feature type="compositionally biased region" description="Gly residues" evidence="18">
    <location>
        <begin position="409"/>
        <end position="423"/>
    </location>
</feature>
<comment type="similarity">
    <text evidence="2">Belongs to the immunoglobulin superfamily. BTN/MOG family.</text>
</comment>
<comment type="caution">
    <text evidence="20">The sequence shown here is derived from an EMBL/GenBank/DDBJ whole genome shotgun (WGS) entry which is preliminary data.</text>
</comment>
<evidence type="ECO:0000256" key="3">
    <source>
        <dbReference type="ARBA" id="ARBA00022475"/>
    </source>
</evidence>
<dbReference type="InterPro" id="IPR036179">
    <property type="entry name" value="Ig-like_dom_sf"/>
</dbReference>
<evidence type="ECO:0000313" key="21">
    <source>
        <dbReference type="Proteomes" id="UP000700334"/>
    </source>
</evidence>
<keyword evidence="5" id="KW-0732">Signal</keyword>
<dbReference type="GO" id="GO:0009897">
    <property type="term" value="C:external side of plasma membrane"/>
    <property type="evidence" value="ECO:0007669"/>
    <property type="project" value="TreeGrafter"/>
</dbReference>
<dbReference type="PROSITE" id="PS50835">
    <property type="entry name" value="IG_LIKE"/>
    <property type="match status" value="1"/>
</dbReference>
<evidence type="ECO:0000256" key="4">
    <source>
        <dbReference type="ARBA" id="ARBA00022692"/>
    </source>
</evidence>
<evidence type="ECO:0000256" key="13">
    <source>
        <dbReference type="ARBA" id="ARBA00023319"/>
    </source>
</evidence>
<dbReference type="PANTHER" id="PTHR24100">
    <property type="entry name" value="BUTYROPHILIN"/>
    <property type="match status" value="1"/>
</dbReference>
<dbReference type="GO" id="GO:0050852">
    <property type="term" value="P:T cell receptor signaling pathway"/>
    <property type="evidence" value="ECO:0007669"/>
    <property type="project" value="TreeGrafter"/>
</dbReference>
<keyword evidence="12" id="KW-0325">Glycoprotein</keyword>
<dbReference type="SUPFAM" id="SSF48726">
    <property type="entry name" value="Immunoglobulin"/>
    <property type="match status" value="2"/>
</dbReference>
<keyword evidence="7" id="KW-0075">B-cell activation</keyword>
<evidence type="ECO:0000256" key="5">
    <source>
        <dbReference type="ARBA" id="ARBA00022729"/>
    </source>
</evidence>
<dbReference type="InterPro" id="IPR007110">
    <property type="entry name" value="Ig-like_dom"/>
</dbReference>
<dbReference type="AlphaFoldDB" id="A0A8J6A1E3"/>
<evidence type="ECO:0000256" key="11">
    <source>
        <dbReference type="ARBA" id="ARBA00023157"/>
    </source>
</evidence>
<evidence type="ECO:0000256" key="6">
    <source>
        <dbReference type="ARBA" id="ARBA00022859"/>
    </source>
</evidence>
<dbReference type="InterPro" id="IPR050504">
    <property type="entry name" value="IgSF_BTN/MOG"/>
</dbReference>
<evidence type="ECO:0000256" key="15">
    <source>
        <dbReference type="ARBA" id="ARBA00080938"/>
    </source>
</evidence>
<evidence type="ECO:0000256" key="18">
    <source>
        <dbReference type="SAM" id="MobiDB-lite"/>
    </source>
</evidence>
<dbReference type="EMBL" id="JAGFMF010011761">
    <property type="protein sequence ID" value="KAG8513719.1"/>
    <property type="molecule type" value="Genomic_DNA"/>
</dbReference>
<name>A0A8J6A1E3_GALPY</name>
<evidence type="ECO:0000256" key="14">
    <source>
        <dbReference type="ARBA" id="ARBA00068217"/>
    </source>
</evidence>
<dbReference type="OrthoDB" id="9666380at2759"/>
<proteinExistence type="inferred from homology"/>
<keyword evidence="10" id="KW-0472">Membrane</keyword>
<accession>A0A8J6A1E3</accession>
<feature type="compositionally biased region" description="Basic residues" evidence="18">
    <location>
        <begin position="469"/>
        <end position="478"/>
    </location>
</feature>